<evidence type="ECO:0000256" key="3">
    <source>
        <dbReference type="ARBA" id="ARBA00022833"/>
    </source>
</evidence>
<evidence type="ECO:0000313" key="7">
    <source>
        <dbReference type="EnsemblMetazoa" id="XP_030829642"/>
    </source>
</evidence>
<keyword evidence="2 4" id="KW-0479">Metal-binding</keyword>
<comment type="function">
    <text evidence="4">Reversible hydration of carbon dioxide.</text>
</comment>
<evidence type="ECO:0000256" key="1">
    <source>
        <dbReference type="ARBA" id="ARBA00010718"/>
    </source>
</evidence>
<evidence type="ECO:0000313" key="8">
    <source>
        <dbReference type="Proteomes" id="UP000007110"/>
    </source>
</evidence>
<evidence type="ECO:0000256" key="4">
    <source>
        <dbReference type="RuleBase" id="RU367011"/>
    </source>
</evidence>
<sequence length="329" mass="36581">MIIRQLDYELFLWLFFAGWSYNNDNPREEWHLIPGSYCNGTSQSPININTSIAIHIDLGSLSPDGYTEANPNLEIVNNGHGITVQLHEAVEAFYTLSGGGLPTTYTASQFHFHWGSINSQGSEHLINSNAFPAELHMVHYDRAKYANLGAALTSLQWDAVTAVGVMIQIGEDENTAFKSVLDYVSQIANYSSGNTSLSLPSFSIRSVLPFDLARFYRYNGSLTVPNCYESVIWNVLEEPISISQAQLDTLRNVYGDTRDSAGNYETTVNNYRLVNPLNDRTLYYSRPEDQGEGDETSTPEPTDGGAVAISPMRALFIVALALCMLFNRF</sequence>
<keyword evidence="8" id="KW-1185">Reference proteome</keyword>
<dbReference type="SUPFAM" id="SSF51069">
    <property type="entry name" value="Carbonic anhydrase"/>
    <property type="match status" value="1"/>
</dbReference>
<dbReference type="SMART" id="SM01057">
    <property type="entry name" value="Carb_anhydrase"/>
    <property type="match status" value="1"/>
</dbReference>
<comment type="catalytic activity">
    <reaction evidence="4">
        <text>hydrogencarbonate + H(+) = CO2 + H2O</text>
        <dbReference type="Rhea" id="RHEA:10748"/>
        <dbReference type="ChEBI" id="CHEBI:15377"/>
        <dbReference type="ChEBI" id="CHEBI:15378"/>
        <dbReference type="ChEBI" id="CHEBI:16526"/>
        <dbReference type="ChEBI" id="CHEBI:17544"/>
        <dbReference type="EC" id="4.2.1.1"/>
    </reaction>
</comment>
<feature type="domain" description="Alpha-carbonic anhydrase" evidence="6">
    <location>
        <begin position="17"/>
        <end position="286"/>
    </location>
</feature>
<dbReference type="Proteomes" id="UP000007110">
    <property type="component" value="Unassembled WGS sequence"/>
</dbReference>
<keyword evidence="3 4" id="KW-0862">Zinc</keyword>
<dbReference type="EC" id="4.2.1.1" evidence="4"/>
<comment type="cofactor">
    <cofactor evidence="4">
        <name>Zn(2+)</name>
        <dbReference type="ChEBI" id="CHEBI:29105"/>
    </cofactor>
</comment>
<proteinExistence type="inferred from homology"/>
<dbReference type="GO" id="GO:0005886">
    <property type="term" value="C:plasma membrane"/>
    <property type="evidence" value="ECO:0000318"/>
    <property type="project" value="GO_Central"/>
</dbReference>
<dbReference type="InterPro" id="IPR018338">
    <property type="entry name" value="Carbonic_anhydrase_a-class_CS"/>
</dbReference>
<dbReference type="OMA" id="TSIAIHI"/>
<dbReference type="InterPro" id="IPR036398">
    <property type="entry name" value="CA_dom_sf"/>
</dbReference>
<dbReference type="InterPro" id="IPR001148">
    <property type="entry name" value="CA_dom"/>
</dbReference>
<dbReference type="PROSITE" id="PS00162">
    <property type="entry name" value="ALPHA_CA_1"/>
    <property type="match status" value="1"/>
</dbReference>
<protein>
    <recommendedName>
        <fullName evidence="4">Carbonic anhydrase</fullName>
        <ecNumber evidence="4">4.2.1.1</ecNumber>
    </recommendedName>
</protein>
<dbReference type="Pfam" id="PF00194">
    <property type="entry name" value="Carb_anhydrase"/>
    <property type="match status" value="1"/>
</dbReference>
<evidence type="ECO:0000256" key="5">
    <source>
        <dbReference type="SAM" id="MobiDB-lite"/>
    </source>
</evidence>
<dbReference type="GO" id="GO:0004089">
    <property type="term" value="F:carbonate dehydratase activity"/>
    <property type="evidence" value="ECO:0000318"/>
    <property type="project" value="GO_Central"/>
</dbReference>
<dbReference type="InterPro" id="IPR023561">
    <property type="entry name" value="Carbonic_anhydrase_a-class"/>
</dbReference>
<name>A0A7M7STB8_STRPU</name>
<evidence type="ECO:0000259" key="6">
    <source>
        <dbReference type="PROSITE" id="PS51144"/>
    </source>
</evidence>
<dbReference type="PANTHER" id="PTHR18952:SF278">
    <property type="entry name" value="CARBONIC ANHYDRASE"/>
    <property type="match status" value="1"/>
</dbReference>
<dbReference type="Gene3D" id="3.10.200.10">
    <property type="entry name" value="Alpha carbonic anhydrase"/>
    <property type="match status" value="1"/>
</dbReference>
<dbReference type="RefSeq" id="XP_030829642.1">
    <property type="nucleotide sequence ID" value="XM_030973782.1"/>
</dbReference>
<dbReference type="GeneID" id="591885"/>
<dbReference type="AlphaFoldDB" id="A0A7M7STB8"/>
<accession>A0A7M7STB8</accession>
<dbReference type="KEGG" id="spu:591885"/>
<reference evidence="7" key="2">
    <citation type="submission" date="2021-01" db="UniProtKB">
        <authorList>
            <consortium name="EnsemblMetazoa"/>
        </authorList>
    </citation>
    <scope>IDENTIFICATION</scope>
</reference>
<dbReference type="PROSITE" id="PS51144">
    <property type="entry name" value="ALPHA_CA_2"/>
    <property type="match status" value="1"/>
</dbReference>
<dbReference type="InParanoid" id="A0A7M7STB8"/>
<dbReference type="EnsemblMetazoa" id="XM_030973782">
    <property type="protein sequence ID" value="XP_030829642"/>
    <property type="gene ID" value="LOC591885"/>
</dbReference>
<organism evidence="7 8">
    <name type="scientific">Strongylocentrotus purpuratus</name>
    <name type="common">Purple sea urchin</name>
    <dbReference type="NCBI Taxonomy" id="7668"/>
    <lineage>
        <taxon>Eukaryota</taxon>
        <taxon>Metazoa</taxon>
        <taxon>Echinodermata</taxon>
        <taxon>Eleutherozoa</taxon>
        <taxon>Echinozoa</taxon>
        <taxon>Echinoidea</taxon>
        <taxon>Euechinoidea</taxon>
        <taxon>Echinacea</taxon>
        <taxon>Camarodonta</taxon>
        <taxon>Echinidea</taxon>
        <taxon>Strongylocentrotidae</taxon>
        <taxon>Strongylocentrotus</taxon>
    </lineage>
</organism>
<evidence type="ECO:0000256" key="2">
    <source>
        <dbReference type="ARBA" id="ARBA00022723"/>
    </source>
</evidence>
<keyword evidence="4" id="KW-0456">Lyase</keyword>
<feature type="region of interest" description="Disordered" evidence="5">
    <location>
        <begin position="284"/>
        <end position="304"/>
    </location>
</feature>
<dbReference type="GO" id="GO:0008270">
    <property type="term" value="F:zinc ion binding"/>
    <property type="evidence" value="ECO:0007669"/>
    <property type="project" value="UniProtKB-UniRule"/>
</dbReference>
<comment type="similarity">
    <text evidence="1 4">Belongs to the alpha-carbonic anhydrase family.</text>
</comment>
<dbReference type="PANTHER" id="PTHR18952">
    <property type="entry name" value="CARBONIC ANHYDRASE"/>
    <property type="match status" value="1"/>
</dbReference>
<reference evidence="8" key="1">
    <citation type="submission" date="2015-02" db="EMBL/GenBank/DDBJ databases">
        <title>Genome sequencing for Strongylocentrotus purpuratus.</title>
        <authorList>
            <person name="Murali S."/>
            <person name="Liu Y."/>
            <person name="Vee V."/>
            <person name="English A."/>
            <person name="Wang M."/>
            <person name="Skinner E."/>
            <person name="Han Y."/>
            <person name="Muzny D.M."/>
            <person name="Worley K.C."/>
            <person name="Gibbs R.A."/>
        </authorList>
    </citation>
    <scope>NUCLEOTIDE SEQUENCE</scope>
</reference>
<dbReference type="FunCoup" id="A0A7M7STB8">
    <property type="interactions" value="207"/>
</dbReference>
<dbReference type="OrthoDB" id="429145at2759"/>